<comment type="caution">
    <text evidence="3">The sequence shown here is derived from an EMBL/GenBank/DDBJ whole genome shotgun (WGS) entry which is preliminary data.</text>
</comment>
<sequence length="408" mass="46071">MELAGGYKAKEQGKVKHCHLRAGLDSAEILVIKLPDSKLLRTISRSVFLALVILTLPCIGSILRGLGVSELETSRSEIFNFEQLGLLFRDLAGEGLRRNGDRSLIVSPGNVGMIHTLSSLNIDGNGFDIAIDLDLEQKSSFKDESLDFVFAFDLADVKFVDRILKVGGIVAVPLSNDPSNAFRKKPNYKIVYLRRYSSTFVAIRKTGRADELLVNPESRQLCQFGSEAKEAVVKGIEDVLLEPPRRALAKSNEYLKKTKFLPDLLGNSLENYKRRVFVNVDLNGENSGAIEWFHQNYPKKNTEFEVHDLEVEAEEEEASSKPLQNDVSDWLKENVKEEDYVVMKAEAEVVVEMMKKSTICLVDELFLECNNEWWQNGKSDNSKRAYWECIALYGKVKDLGVAVHQWFL</sequence>
<proteinExistence type="predicted"/>
<accession>A0AAW1XCQ2</accession>
<dbReference type="AlphaFoldDB" id="A0AAW1XCQ2"/>
<protein>
    <recommendedName>
        <fullName evidence="2">DUF7870 domain-containing protein</fullName>
    </recommendedName>
</protein>
<dbReference type="Pfam" id="PF25276">
    <property type="entry name" value="DUF7870"/>
    <property type="match status" value="1"/>
</dbReference>
<gene>
    <name evidence="3" type="ORF">M0R45_021128</name>
</gene>
<dbReference type="InterPro" id="IPR057192">
    <property type="entry name" value="DUF7870"/>
</dbReference>
<evidence type="ECO:0000256" key="1">
    <source>
        <dbReference type="SAM" id="Phobius"/>
    </source>
</evidence>
<dbReference type="PANTHER" id="PTHR33597:SF21">
    <property type="entry name" value="METHYLTRANSFERASE TYPE 11 DOMAIN-CONTAINING PROTEIN"/>
    <property type="match status" value="1"/>
</dbReference>
<feature type="domain" description="DUF7870" evidence="2">
    <location>
        <begin position="234"/>
        <end position="407"/>
    </location>
</feature>
<dbReference type="EMBL" id="JBEDUW010000004">
    <property type="protein sequence ID" value="KAK9933959.1"/>
    <property type="molecule type" value="Genomic_DNA"/>
</dbReference>
<keyword evidence="1" id="KW-1133">Transmembrane helix</keyword>
<dbReference type="PANTHER" id="PTHR33597">
    <property type="entry name" value="OS02G0760400 PROTEIN"/>
    <property type="match status" value="1"/>
</dbReference>
<feature type="transmembrane region" description="Helical" evidence="1">
    <location>
        <begin position="47"/>
        <end position="66"/>
    </location>
</feature>
<keyword evidence="1" id="KW-0812">Transmembrane</keyword>
<evidence type="ECO:0000313" key="3">
    <source>
        <dbReference type="EMBL" id="KAK9933959.1"/>
    </source>
</evidence>
<keyword evidence="4" id="KW-1185">Reference proteome</keyword>
<dbReference type="Proteomes" id="UP001457282">
    <property type="component" value="Unassembled WGS sequence"/>
</dbReference>
<organism evidence="3 4">
    <name type="scientific">Rubus argutus</name>
    <name type="common">Southern blackberry</name>
    <dbReference type="NCBI Taxonomy" id="59490"/>
    <lineage>
        <taxon>Eukaryota</taxon>
        <taxon>Viridiplantae</taxon>
        <taxon>Streptophyta</taxon>
        <taxon>Embryophyta</taxon>
        <taxon>Tracheophyta</taxon>
        <taxon>Spermatophyta</taxon>
        <taxon>Magnoliopsida</taxon>
        <taxon>eudicotyledons</taxon>
        <taxon>Gunneridae</taxon>
        <taxon>Pentapetalae</taxon>
        <taxon>rosids</taxon>
        <taxon>fabids</taxon>
        <taxon>Rosales</taxon>
        <taxon>Rosaceae</taxon>
        <taxon>Rosoideae</taxon>
        <taxon>Rosoideae incertae sedis</taxon>
        <taxon>Rubus</taxon>
    </lineage>
</organism>
<evidence type="ECO:0000259" key="2">
    <source>
        <dbReference type="Pfam" id="PF25276"/>
    </source>
</evidence>
<keyword evidence="1" id="KW-0472">Membrane</keyword>
<evidence type="ECO:0000313" key="4">
    <source>
        <dbReference type="Proteomes" id="UP001457282"/>
    </source>
</evidence>
<reference evidence="3 4" key="1">
    <citation type="journal article" date="2023" name="G3 (Bethesda)">
        <title>A chromosome-length genome assembly and annotation of blackberry (Rubus argutus, cv. 'Hillquist').</title>
        <authorList>
            <person name="Bruna T."/>
            <person name="Aryal R."/>
            <person name="Dudchenko O."/>
            <person name="Sargent D.J."/>
            <person name="Mead D."/>
            <person name="Buti M."/>
            <person name="Cavallini A."/>
            <person name="Hytonen T."/>
            <person name="Andres J."/>
            <person name="Pham M."/>
            <person name="Weisz D."/>
            <person name="Mascagni F."/>
            <person name="Usai G."/>
            <person name="Natali L."/>
            <person name="Bassil N."/>
            <person name="Fernandez G.E."/>
            <person name="Lomsadze A."/>
            <person name="Armour M."/>
            <person name="Olukolu B."/>
            <person name="Poorten T."/>
            <person name="Britton C."/>
            <person name="Davik J."/>
            <person name="Ashrafi H."/>
            <person name="Aiden E.L."/>
            <person name="Borodovsky M."/>
            <person name="Worthington M."/>
        </authorList>
    </citation>
    <scope>NUCLEOTIDE SEQUENCE [LARGE SCALE GENOMIC DNA]</scope>
    <source>
        <strain evidence="3">PI 553951</strain>
    </source>
</reference>
<name>A0AAW1XCQ2_RUBAR</name>